<feature type="domain" description="Citrate transporter-like" evidence="7">
    <location>
        <begin position="23"/>
        <end position="313"/>
    </location>
</feature>
<protein>
    <submittedName>
        <fullName evidence="8">Putative membrane protein</fullName>
    </submittedName>
</protein>
<dbReference type="Pfam" id="PF03600">
    <property type="entry name" value="CitMHS"/>
    <property type="match status" value="1"/>
</dbReference>
<evidence type="ECO:0000256" key="4">
    <source>
        <dbReference type="ARBA" id="ARBA00022989"/>
    </source>
</evidence>
<feature type="transmembrane region" description="Helical" evidence="6">
    <location>
        <begin position="247"/>
        <end position="268"/>
    </location>
</feature>
<name>L0EUA0_LIBCB</name>
<dbReference type="InterPro" id="IPR051475">
    <property type="entry name" value="Diverse_Ion_Transporter"/>
</dbReference>
<dbReference type="EMBL" id="CP003789">
    <property type="protein sequence ID" value="AGA64243.1"/>
    <property type="molecule type" value="Genomic_DNA"/>
</dbReference>
<dbReference type="InterPro" id="IPR004680">
    <property type="entry name" value="Cit_transptr-like_dom"/>
</dbReference>
<dbReference type="GO" id="GO:0055085">
    <property type="term" value="P:transmembrane transport"/>
    <property type="evidence" value="ECO:0007669"/>
    <property type="project" value="InterPro"/>
</dbReference>
<organism evidence="8 9">
    <name type="scientific">Liberibacter crescens (strain BT-1)</name>
    <dbReference type="NCBI Taxonomy" id="1215343"/>
    <lineage>
        <taxon>Bacteria</taxon>
        <taxon>Pseudomonadati</taxon>
        <taxon>Pseudomonadota</taxon>
        <taxon>Alphaproteobacteria</taxon>
        <taxon>Hyphomicrobiales</taxon>
        <taxon>Rhizobiaceae</taxon>
        <taxon>Liberibacter</taxon>
    </lineage>
</organism>
<accession>L0EUA0</accession>
<feature type="transmembrane region" description="Helical" evidence="6">
    <location>
        <begin position="208"/>
        <end position="241"/>
    </location>
</feature>
<evidence type="ECO:0000259" key="7">
    <source>
        <dbReference type="Pfam" id="PF03600"/>
    </source>
</evidence>
<evidence type="ECO:0000313" key="8">
    <source>
        <dbReference type="EMBL" id="AGA64243.1"/>
    </source>
</evidence>
<keyword evidence="3 6" id="KW-0812">Transmembrane</keyword>
<dbReference type="KEGG" id="lcc:B488_02500"/>
<dbReference type="AlphaFoldDB" id="L0EUA0"/>
<evidence type="ECO:0000256" key="1">
    <source>
        <dbReference type="ARBA" id="ARBA00004141"/>
    </source>
</evidence>
<dbReference type="eggNOG" id="COG1055">
    <property type="taxonomic scope" value="Bacteria"/>
</dbReference>
<dbReference type="PATRIC" id="fig|1215343.11.peg.259"/>
<comment type="subcellular location">
    <subcellularLocation>
        <location evidence="1">Membrane</location>
        <topology evidence="1">Multi-pass membrane protein</topology>
    </subcellularLocation>
</comment>
<keyword evidence="9" id="KW-1185">Reference proteome</keyword>
<feature type="transmembrane region" description="Helical" evidence="6">
    <location>
        <begin position="351"/>
        <end position="372"/>
    </location>
</feature>
<evidence type="ECO:0000313" key="9">
    <source>
        <dbReference type="Proteomes" id="UP000010799"/>
    </source>
</evidence>
<sequence length="384" mass="44031">MLIKKSIIFQLIQPFVKDWLLHFLLLTALILYSVHPQPFLTISGFIDNYTIVTITGLMMLTKGIEMSGFFNFIGHIVLRYLYNERWLALFLVIFSAFLSAFLTNDIALFIVIPLTISLRTTSALSINKLIVFQAMAVNAGSLLTPIGNPQNILLWHSSKLSFFAFIQQMFPLCIFIMFSLLALTWLCFQNRILVKEPHIQGYSYKRQLLWCCIGLYFLFMFSLKMSIPMYGLIIVFIGFLILERDVLLHIDWCLIIVFCIVFIDIGLLTRLPALGSFFQEIATLSRDNLYILGIGFSQVISNVPATILLLKYIPSNQFLAYVVNIGGFGFATSSFANLIALRMAGNQRIWFVFHFYSVLFLVWTSVIGAWFLKLDILQYNSILK</sequence>
<keyword evidence="5 6" id="KW-0472">Membrane</keyword>
<evidence type="ECO:0000256" key="5">
    <source>
        <dbReference type="ARBA" id="ARBA00023136"/>
    </source>
</evidence>
<keyword evidence="4 6" id="KW-1133">Transmembrane helix</keyword>
<feature type="transmembrane region" description="Helical" evidence="6">
    <location>
        <begin position="162"/>
        <end position="188"/>
    </location>
</feature>
<feature type="transmembrane region" description="Helical" evidence="6">
    <location>
        <begin position="318"/>
        <end position="339"/>
    </location>
</feature>
<dbReference type="PANTHER" id="PTHR43568:SF1">
    <property type="entry name" value="P PROTEIN"/>
    <property type="match status" value="1"/>
</dbReference>
<evidence type="ECO:0000256" key="3">
    <source>
        <dbReference type="ARBA" id="ARBA00022692"/>
    </source>
</evidence>
<keyword evidence="2" id="KW-0813">Transport</keyword>
<dbReference type="HOGENOM" id="CLU_063025_1_0_5"/>
<dbReference type="GO" id="GO:0016020">
    <property type="term" value="C:membrane"/>
    <property type="evidence" value="ECO:0007669"/>
    <property type="project" value="UniProtKB-SubCell"/>
</dbReference>
<dbReference type="Proteomes" id="UP000010799">
    <property type="component" value="Chromosome"/>
</dbReference>
<proteinExistence type="predicted"/>
<evidence type="ECO:0000256" key="6">
    <source>
        <dbReference type="SAM" id="Phobius"/>
    </source>
</evidence>
<dbReference type="RefSeq" id="WP_015272670.1">
    <property type="nucleotide sequence ID" value="NC_019907.1"/>
</dbReference>
<feature type="transmembrane region" description="Helical" evidence="6">
    <location>
        <begin position="289"/>
        <end position="312"/>
    </location>
</feature>
<dbReference type="PANTHER" id="PTHR43568">
    <property type="entry name" value="P PROTEIN"/>
    <property type="match status" value="1"/>
</dbReference>
<gene>
    <name evidence="8" type="ordered locus">B488_02500</name>
</gene>
<reference evidence="8 9" key="1">
    <citation type="journal article" date="2012" name="Stand. Genomic Sci.">
        <title>Complete genome sequence of Liberibacter crescens BT-1.</title>
        <authorList>
            <person name="Leonard M.T."/>
            <person name="Fagen J.R."/>
            <person name="Davis-Richardson A.G."/>
            <person name="Davis M.J."/>
            <person name="Triplett E.W."/>
        </authorList>
    </citation>
    <scope>NUCLEOTIDE SEQUENCE [LARGE SCALE GENOMIC DNA]</scope>
    <source>
        <strain evidence="8 9">BT-1</strain>
    </source>
</reference>
<evidence type="ECO:0000256" key="2">
    <source>
        <dbReference type="ARBA" id="ARBA00022448"/>
    </source>
</evidence>
<dbReference type="STRING" id="1215343.B488_02500"/>
<feature type="transmembrane region" description="Helical" evidence="6">
    <location>
        <begin position="52"/>
        <end position="74"/>
    </location>
</feature>
<feature type="transmembrane region" description="Helical" evidence="6">
    <location>
        <begin position="86"/>
        <end position="112"/>
    </location>
</feature>